<dbReference type="SUPFAM" id="SSF52540">
    <property type="entry name" value="P-loop containing nucleoside triphosphate hydrolases"/>
    <property type="match status" value="1"/>
</dbReference>
<dbReference type="Pfam" id="PF13614">
    <property type="entry name" value="AAA_31"/>
    <property type="match status" value="1"/>
</dbReference>
<evidence type="ECO:0000259" key="1">
    <source>
        <dbReference type="Pfam" id="PF13614"/>
    </source>
</evidence>
<evidence type="ECO:0000313" key="2">
    <source>
        <dbReference type="EMBL" id="RLC36840.1"/>
    </source>
</evidence>
<comment type="caution">
    <text evidence="2">The sequence shown here is derived from an EMBL/GenBank/DDBJ whole genome shotgun (WGS) entry which is preliminary data.</text>
</comment>
<accession>A0A420ZC30</accession>
<sequence length="275" mass="30728">MNPRVEGMTRVIAIANQKGGVGKTTTACNLAACLATAKRQTLLIDLDAQSNATLTMGVDPRDIRERNVLHVLKNPDSLPRVMIEIDECLDLVPAHIDLSSEEYSLINTMGAETQIKKAVKQVMEDYDYVLFDCPPNLGICTRNAFQCATEIIIPFDPSPYSFDGLEKIRDYIARAEQDRDIQITTYGVLCRAQLQRNVDKDALERLQQLFGKRTLPPIRQNIKVVEASAERTVVVWNEPSAIGAQDYIKFAKAILHMESSIESDSFSLRVVGDQQ</sequence>
<dbReference type="Gene3D" id="3.40.50.300">
    <property type="entry name" value="P-loop containing nucleotide triphosphate hydrolases"/>
    <property type="match status" value="1"/>
</dbReference>
<proteinExistence type="predicted"/>
<organism evidence="2 3">
    <name type="scientific">candidate division Kazan bacterium</name>
    <dbReference type="NCBI Taxonomy" id="2202143"/>
    <lineage>
        <taxon>Bacteria</taxon>
        <taxon>Bacteria division Kazan-3B-28</taxon>
    </lineage>
</organism>
<dbReference type="CDD" id="cd02042">
    <property type="entry name" value="ParAB_family"/>
    <property type="match status" value="1"/>
</dbReference>
<dbReference type="InterPro" id="IPR025669">
    <property type="entry name" value="AAA_dom"/>
</dbReference>
<reference evidence="2 3" key="1">
    <citation type="submission" date="2018-06" db="EMBL/GenBank/DDBJ databases">
        <title>Extensive metabolic versatility and redundancy in microbially diverse, dynamic hydrothermal sediments.</title>
        <authorList>
            <person name="Dombrowski N."/>
            <person name="Teske A."/>
            <person name="Baker B.J."/>
        </authorList>
    </citation>
    <scope>NUCLEOTIDE SEQUENCE [LARGE SCALE GENOMIC DNA]</scope>
    <source>
        <strain evidence="2">B79_G16</strain>
    </source>
</reference>
<dbReference type="PANTHER" id="PTHR13696">
    <property type="entry name" value="P-LOOP CONTAINING NUCLEOSIDE TRIPHOSPHATE HYDROLASE"/>
    <property type="match status" value="1"/>
</dbReference>
<evidence type="ECO:0000313" key="3">
    <source>
        <dbReference type="Proteomes" id="UP000281261"/>
    </source>
</evidence>
<gene>
    <name evidence="2" type="ORF">DRH29_03660</name>
</gene>
<name>A0A420ZC30_UNCK3</name>
<dbReference type="InterPro" id="IPR027417">
    <property type="entry name" value="P-loop_NTPase"/>
</dbReference>
<dbReference type="FunFam" id="3.40.50.300:FF:000285">
    <property type="entry name" value="Sporulation initiation inhibitor Soj"/>
    <property type="match status" value="1"/>
</dbReference>
<dbReference type="InterPro" id="IPR050678">
    <property type="entry name" value="DNA_Partitioning_ATPase"/>
</dbReference>
<protein>
    <recommendedName>
        <fullName evidence="1">AAA domain-containing protein</fullName>
    </recommendedName>
</protein>
<dbReference type="Proteomes" id="UP000281261">
    <property type="component" value="Unassembled WGS sequence"/>
</dbReference>
<dbReference type="PANTHER" id="PTHR13696:SF99">
    <property type="entry name" value="COBYRINIC ACID AC-DIAMIDE SYNTHASE"/>
    <property type="match status" value="1"/>
</dbReference>
<feature type="domain" description="AAA" evidence="1">
    <location>
        <begin position="10"/>
        <end position="179"/>
    </location>
</feature>
<dbReference type="AlphaFoldDB" id="A0A420ZC30"/>
<dbReference type="EMBL" id="QMNG01000025">
    <property type="protein sequence ID" value="RLC36840.1"/>
    <property type="molecule type" value="Genomic_DNA"/>
</dbReference>